<protein>
    <submittedName>
        <fullName evidence="5">RNA-binding protein 12-like</fullName>
    </submittedName>
</protein>
<dbReference type="InterPro" id="IPR012677">
    <property type="entry name" value="Nucleotide-bd_a/b_plait_sf"/>
</dbReference>
<evidence type="ECO:0000256" key="1">
    <source>
        <dbReference type="ARBA" id="ARBA00022737"/>
    </source>
</evidence>
<name>A0A8C5G7H4_GOUWI</name>
<dbReference type="AlphaFoldDB" id="A0A8C5G7H4"/>
<dbReference type="InterPro" id="IPR035979">
    <property type="entry name" value="RBD_domain_sf"/>
</dbReference>
<dbReference type="SMART" id="SM00360">
    <property type="entry name" value="RRM"/>
    <property type="match status" value="3"/>
</dbReference>
<evidence type="ECO:0000259" key="4">
    <source>
        <dbReference type="PROSITE" id="PS50102"/>
    </source>
</evidence>
<evidence type="ECO:0000313" key="6">
    <source>
        <dbReference type="Proteomes" id="UP000694680"/>
    </source>
</evidence>
<dbReference type="Pfam" id="PF00076">
    <property type="entry name" value="RRM_1"/>
    <property type="match status" value="1"/>
</dbReference>
<dbReference type="CDD" id="cd12254">
    <property type="entry name" value="RRM_hnRNPH_ESRPs_RBM12_like"/>
    <property type="match status" value="1"/>
</dbReference>
<keyword evidence="6" id="KW-1185">Reference proteome</keyword>
<keyword evidence="2 3" id="KW-0694">RNA-binding</keyword>
<reference evidence="5" key="3">
    <citation type="submission" date="2025-09" db="UniProtKB">
        <authorList>
            <consortium name="Ensembl"/>
        </authorList>
    </citation>
    <scope>IDENTIFICATION</scope>
</reference>
<dbReference type="InterPro" id="IPR000504">
    <property type="entry name" value="RRM_dom"/>
</dbReference>
<dbReference type="Proteomes" id="UP000694680">
    <property type="component" value="Chromosome 16"/>
</dbReference>
<evidence type="ECO:0000256" key="2">
    <source>
        <dbReference type="ARBA" id="ARBA00022884"/>
    </source>
</evidence>
<reference evidence="5" key="1">
    <citation type="submission" date="2020-06" db="EMBL/GenBank/DDBJ databases">
        <authorList>
            <consortium name="Wellcome Sanger Institute Data Sharing"/>
        </authorList>
    </citation>
    <scope>NUCLEOTIDE SEQUENCE [LARGE SCALE GENOMIC DNA]</scope>
</reference>
<keyword evidence="1" id="KW-0677">Repeat</keyword>
<feature type="domain" description="RRM" evidence="4">
    <location>
        <begin position="230"/>
        <end position="296"/>
    </location>
</feature>
<dbReference type="PROSITE" id="PS50102">
    <property type="entry name" value="RRM"/>
    <property type="match status" value="1"/>
</dbReference>
<gene>
    <name evidence="5" type="primary">rbm12ba</name>
</gene>
<reference evidence="5" key="2">
    <citation type="submission" date="2025-08" db="UniProtKB">
        <authorList>
            <consortium name="Ensembl"/>
        </authorList>
    </citation>
    <scope>IDENTIFICATION</scope>
</reference>
<dbReference type="PANTHER" id="PTHR13976">
    <property type="entry name" value="HETEROGENEOUS NUCLEAR RIBONUCLEOPROTEIN-RELATED"/>
    <property type="match status" value="1"/>
</dbReference>
<proteinExistence type="predicted"/>
<organism evidence="5 6">
    <name type="scientific">Gouania willdenowi</name>
    <name type="common">Blunt-snouted clingfish</name>
    <name type="synonym">Lepadogaster willdenowi</name>
    <dbReference type="NCBI Taxonomy" id="441366"/>
    <lineage>
        <taxon>Eukaryota</taxon>
        <taxon>Metazoa</taxon>
        <taxon>Chordata</taxon>
        <taxon>Craniata</taxon>
        <taxon>Vertebrata</taxon>
        <taxon>Euteleostomi</taxon>
        <taxon>Actinopterygii</taxon>
        <taxon>Neopterygii</taxon>
        <taxon>Teleostei</taxon>
        <taxon>Neoteleostei</taxon>
        <taxon>Acanthomorphata</taxon>
        <taxon>Ovalentaria</taxon>
        <taxon>Blenniimorphae</taxon>
        <taxon>Blenniiformes</taxon>
        <taxon>Gobiesocoidei</taxon>
        <taxon>Gobiesocidae</taxon>
        <taxon>Gobiesocinae</taxon>
        <taxon>Gouania</taxon>
    </lineage>
</organism>
<dbReference type="SUPFAM" id="SSF54928">
    <property type="entry name" value="RNA-binding domain, RBD"/>
    <property type="match status" value="2"/>
</dbReference>
<dbReference type="GO" id="GO:0003723">
    <property type="term" value="F:RNA binding"/>
    <property type="evidence" value="ECO:0007669"/>
    <property type="project" value="UniProtKB-UniRule"/>
</dbReference>
<evidence type="ECO:0000313" key="5">
    <source>
        <dbReference type="Ensembl" id="ENSGWIP00000019832.1"/>
    </source>
</evidence>
<accession>A0A8C5G7H4</accession>
<dbReference type="Ensembl" id="ENSGWIT00000021825.1">
    <property type="protein sequence ID" value="ENSGWIP00000019832.1"/>
    <property type="gene ID" value="ENSGWIG00000010802.1"/>
</dbReference>
<sequence>MSKILRLEGLGSNASAEDIRTFFDYLHIPEGGVYIVGGSLQEAFIAFKTERQGQLAMLHSGNLLKGFPVTLHSSSMDELELKLESVTAFILKMLTALKSLQSPDQIQEIDSVKTNGDSIVADKVESHGQNVNKEAGYVRLFGLPPTTTKEDICQFFHGLTVEEVIVNAKLEHKHACLVKFASTEDASDALRFNKETFGTAWVEVLPKSVKHDDKRPLARLSKRSLKQSSHIIMVSNLPKTITKTDLKELFRCPNIPHKDDNDVTLLYDEDGSGIGEAVVQFRSAKLKSDLLTDPHV</sequence>
<evidence type="ECO:0000256" key="3">
    <source>
        <dbReference type="PROSITE-ProRule" id="PRU00176"/>
    </source>
</evidence>
<dbReference type="InterPro" id="IPR050666">
    <property type="entry name" value="ESRP"/>
</dbReference>
<dbReference type="Gene3D" id="3.30.70.330">
    <property type="match status" value="3"/>
</dbReference>